<evidence type="ECO:0000313" key="2">
    <source>
        <dbReference type="Proteomes" id="UP000784294"/>
    </source>
</evidence>
<evidence type="ECO:0000313" key="1">
    <source>
        <dbReference type="EMBL" id="VEL32143.1"/>
    </source>
</evidence>
<gene>
    <name evidence="1" type="ORF">PXEA_LOCUS25583</name>
</gene>
<proteinExistence type="predicted"/>
<dbReference type="AlphaFoldDB" id="A0A3S5C345"/>
<comment type="caution">
    <text evidence="1">The sequence shown here is derived from an EMBL/GenBank/DDBJ whole genome shotgun (WGS) entry which is preliminary data.</text>
</comment>
<keyword evidence="2" id="KW-1185">Reference proteome</keyword>
<name>A0A3S5C345_9PLAT</name>
<protein>
    <submittedName>
        <fullName evidence="1">Uncharacterized protein</fullName>
    </submittedName>
</protein>
<sequence length="160" mass="17790">MGTDEHRIYDKENIQGVERSKLNNCLSASLPRTECPNKFRKFVRQPRVGRNQRRQIISDTNDRCADVHLPTSDLSALPSPSNNYSGIHAFTNQASTYLGPWKLSANPSMNACDYKTTRRSSSTSLSQGNNANGGPFQLLLPFLIPIPVYPPRIAARSGNQ</sequence>
<dbReference type="Proteomes" id="UP000784294">
    <property type="component" value="Unassembled WGS sequence"/>
</dbReference>
<organism evidence="1 2">
    <name type="scientific">Protopolystoma xenopodis</name>
    <dbReference type="NCBI Taxonomy" id="117903"/>
    <lineage>
        <taxon>Eukaryota</taxon>
        <taxon>Metazoa</taxon>
        <taxon>Spiralia</taxon>
        <taxon>Lophotrochozoa</taxon>
        <taxon>Platyhelminthes</taxon>
        <taxon>Monogenea</taxon>
        <taxon>Polyopisthocotylea</taxon>
        <taxon>Polystomatidea</taxon>
        <taxon>Polystomatidae</taxon>
        <taxon>Protopolystoma</taxon>
    </lineage>
</organism>
<accession>A0A3S5C345</accession>
<dbReference type="EMBL" id="CAAALY010130754">
    <property type="protein sequence ID" value="VEL32143.1"/>
    <property type="molecule type" value="Genomic_DNA"/>
</dbReference>
<reference evidence="1" key="1">
    <citation type="submission" date="2018-11" db="EMBL/GenBank/DDBJ databases">
        <authorList>
            <consortium name="Pathogen Informatics"/>
        </authorList>
    </citation>
    <scope>NUCLEOTIDE SEQUENCE</scope>
</reference>
<feature type="non-terminal residue" evidence="1">
    <location>
        <position position="1"/>
    </location>
</feature>